<keyword evidence="3" id="KW-1185">Reference proteome</keyword>
<dbReference type="GO" id="GO:0005509">
    <property type="term" value="F:calcium ion binding"/>
    <property type="evidence" value="ECO:0007669"/>
    <property type="project" value="InterPro"/>
</dbReference>
<dbReference type="InterPro" id="IPR002048">
    <property type="entry name" value="EF_hand_dom"/>
</dbReference>
<organism evidence="3 4">
    <name type="scientific">Mesorhabditis belari</name>
    <dbReference type="NCBI Taxonomy" id="2138241"/>
    <lineage>
        <taxon>Eukaryota</taxon>
        <taxon>Metazoa</taxon>
        <taxon>Ecdysozoa</taxon>
        <taxon>Nematoda</taxon>
        <taxon>Chromadorea</taxon>
        <taxon>Rhabditida</taxon>
        <taxon>Rhabditina</taxon>
        <taxon>Rhabditomorpha</taxon>
        <taxon>Rhabditoidea</taxon>
        <taxon>Rhabditidae</taxon>
        <taxon>Mesorhabditinae</taxon>
        <taxon>Mesorhabditis</taxon>
    </lineage>
</organism>
<sequence>MRQQNGKKAEINPFLLRKWTYAFSTFFDINGNGSLEWKDFDTLAQIICATRGSRSHEYISAKLAFPEIWYSLTQAAGIDEAGKLSLDDWIALWKENRNGKWTKVYLDYMYTLFDASGDRLVDQAEYVQVMQYFSIDRETANHAFDQFAVGKDGTLLMAIDWKQFNELWKEYFHSTEHTAKGNYLLGCP</sequence>
<dbReference type="PROSITE" id="PS00018">
    <property type="entry name" value="EF_HAND_1"/>
    <property type="match status" value="2"/>
</dbReference>
<evidence type="ECO:0000256" key="1">
    <source>
        <dbReference type="ARBA" id="ARBA00022837"/>
    </source>
</evidence>
<dbReference type="SUPFAM" id="SSF47473">
    <property type="entry name" value="EF-hand"/>
    <property type="match status" value="1"/>
</dbReference>
<dbReference type="InterPro" id="IPR018247">
    <property type="entry name" value="EF_Hand_1_Ca_BS"/>
</dbReference>
<protein>
    <submittedName>
        <fullName evidence="4">EF-hand domain-containing protein</fullName>
    </submittedName>
</protein>
<dbReference type="AlphaFoldDB" id="A0AAF3EUI4"/>
<reference evidence="4" key="1">
    <citation type="submission" date="2024-02" db="UniProtKB">
        <authorList>
            <consortium name="WormBaseParasite"/>
        </authorList>
    </citation>
    <scope>IDENTIFICATION</scope>
</reference>
<dbReference type="WBParaSite" id="MBELARI_LOCUS17824">
    <property type="protein sequence ID" value="MBELARI_LOCUS17824"/>
    <property type="gene ID" value="MBELARI_LOCUS17824"/>
</dbReference>
<dbReference type="PROSITE" id="PS50222">
    <property type="entry name" value="EF_HAND_2"/>
    <property type="match status" value="1"/>
</dbReference>
<dbReference type="InterPro" id="IPR011992">
    <property type="entry name" value="EF-hand-dom_pair"/>
</dbReference>
<dbReference type="Gene3D" id="1.10.238.10">
    <property type="entry name" value="EF-hand"/>
    <property type="match status" value="1"/>
</dbReference>
<evidence type="ECO:0000313" key="4">
    <source>
        <dbReference type="WBParaSite" id="MBELARI_LOCUS17824"/>
    </source>
</evidence>
<evidence type="ECO:0000313" key="3">
    <source>
        <dbReference type="Proteomes" id="UP000887575"/>
    </source>
</evidence>
<feature type="domain" description="EF-hand" evidence="2">
    <location>
        <begin position="101"/>
        <end position="136"/>
    </location>
</feature>
<proteinExistence type="predicted"/>
<name>A0AAF3EUI4_9BILA</name>
<dbReference type="Proteomes" id="UP000887575">
    <property type="component" value="Unassembled WGS sequence"/>
</dbReference>
<accession>A0AAF3EUI4</accession>
<keyword evidence="1" id="KW-0106">Calcium</keyword>
<evidence type="ECO:0000259" key="2">
    <source>
        <dbReference type="PROSITE" id="PS50222"/>
    </source>
</evidence>